<keyword evidence="1" id="KW-0472">Membrane</keyword>
<organism evidence="2 3">
    <name type="scientific">Vibrio lentus</name>
    <dbReference type="NCBI Taxonomy" id="136468"/>
    <lineage>
        <taxon>Bacteria</taxon>
        <taxon>Pseudomonadati</taxon>
        <taxon>Pseudomonadota</taxon>
        <taxon>Gammaproteobacteria</taxon>
        <taxon>Vibrionales</taxon>
        <taxon>Vibrionaceae</taxon>
        <taxon>Vibrio</taxon>
    </lineage>
</organism>
<proteinExistence type="predicted"/>
<reference evidence="3" key="1">
    <citation type="submission" date="2016-07" db="EMBL/GenBank/DDBJ databases">
        <title>Nontailed viruses are major unrecognized killers of bacteria in the ocean.</title>
        <authorList>
            <person name="Kauffman K."/>
            <person name="Hussain F."/>
            <person name="Yang J."/>
            <person name="Arevalo P."/>
            <person name="Brown J."/>
            <person name="Cutler M."/>
            <person name="Kelly L."/>
            <person name="Polz M.F."/>
        </authorList>
    </citation>
    <scope>NUCLEOTIDE SEQUENCE [LARGE SCALE GENOMIC DNA]</scope>
    <source>
        <strain evidence="3">10N.261.46.F8</strain>
    </source>
</reference>
<dbReference type="EMBL" id="MCZK01000155">
    <property type="protein sequence ID" value="PMM65519.1"/>
    <property type="molecule type" value="Genomic_DNA"/>
</dbReference>
<sequence>MRSVNSHVKGSTLIEMMVASVIGIIAIGSIGSVFITNQRISSENSLELLLSQNLFSATQMMKEEIWRAGYDSDSGISIKLSGATNTIYVNQVSVDEAYIGFAYLKDGASSAYRNIVYQFKENKLNYCLGESGELLAINEKPFGTASGAVSMKCESVFFDRQIQVDALFVEAKELSTGSSVSQKVDIELKASLVNADVSHEVRTSVVQRNWQ</sequence>
<gene>
    <name evidence="2" type="ORF">BCT49_13785</name>
</gene>
<name>A0A2N7JYL0_9VIBR</name>
<dbReference type="OrthoDB" id="5865913at2"/>
<dbReference type="Proteomes" id="UP000235406">
    <property type="component" value="Unassembled WGS sequence"/>
</dbReference>
<keyword evidence="1" id="KW-1133">Transmembrane helix</keyword>
<evidence type="ECO:0000313" key="2">
    <source>
        <dbReference type="EMBL" id="PMM65519.1"/>
    </source>
</evidence>
<dbReference type="RefSeq" id="WP_102437508.1">
    <property type="nucleotide sequence ID" value="NZ_CAWNVI010000155.1"/>
</dbReference>
<keyword evidence="1" id="KW-0812">Transmembrane</keyword>
<evidence type="ECO:0000313" key="3">
    <source>
        <dbReference type="Proteomes" id="UP000235406"/>
    </source>
</evidence>
<protein>
    <submittedName>
        <fullName evidence="2">Pilus assembly protein PilW</fullName>
    </submittedName>
</protein>
<feature type="transmembrane region" description="Helical" evidence="1">
    <location>
        <begin position="12"/>
        <end position="35"/>
    </location>
</feature>
<accession>A0A2N7JYL0</accession>
<dbReference type="AlphaFoldDB" id="A0A2N7JYL0"/>
<evidence type="ECO:0000256" key="1">
    <source>
        <dbReference type="SAM" id="Phobius"/>
    </source>
</evidence>
<comment type="caution">
    <text evidence="2">The sequence shown here is derived from an EMBL/GenBank/DDBJ whole genome shotgun (WGS) entry which is preliminary data.</text>
</comment>